<evidence type="ECO:0000256" key="1">
    <source>
        <dbReference type="SAM" id="MobiDB-lite"/>
    </source>
</evidence>
<sequence>MQEPEGGVDRNQRPGAYQSDVFDSERAAGRSWCPDPFQSEDYVEFEEESEDYVEFEEESEDYVEFEEDGEWEDEDFEKAEASLCGVDEDEERCEETEEGEDLSEESDTEDFDSLEEEEKRLEECVRVCLDDWAECPEECRTLVTEGDEEAGISDKALEGCPISKDYYEEVGLRSC</sequence>
<feature type="compositionally biased region" description="Acidic residues" evidence="1">
    <location>
        <begin position="86"/>
        <end position="116"/>
    </location>
</feature>
<dbReference type="AlphaFoldDB" id="A0A0G4HZQ3"/>
<organism evidence="2">
    <name type="scientific">Chromera velia CCMP2878</name>
    <dbReference type="NCBI Taxonomy" id="1169474"/>
    <lineage>
        <taxon>Eukaryota</taxon>
        <taxon>Sar</taxon>
        <taxon>Alveolata</taxon>
        <taxon>Colpodellida</taxon>
        <taxon>Chromeraceae</taxon>
        <taxon>Chromera</taxon>
    </lineage>
</organism>
<accession>A0A0G4HZQ3</accession>
<gene>
    <name evidence="2" type="ORF">Cvel_34003</name>
</gene>
<dbReference type="VEuPathDB" id="CryptoDB:Cvel_34003"/>
<feature type="compositionally biased region" description="Acidic residues" evidence="1">
    <location>
        <begin position="41"/>
        <end position="77"/>
    </location>
</feature>
<name>A0A0G4HZQ3_9ALVE</name>
<evidence type="ECO:0000313" key="2">
    <source>
        <dbReference type="EMBL" id="CEM50014.1"/>
    </source>
</evidence>
<proteinExistence type="predicted"/>
<dbReference type="EMBL" id="CDMZ01004520">
    <property type="protein sequence ID" value="CEM50014.1"/>
    <property type="molecule type" value="Genomic_DNA"/>
</dbReference>
<feature type="region of interest" description="Disordered" evidence="1">
    <location>
        <begin position="1"/>
        <end position="116"/>
    </location>
</feature>
<reference evidence="2" key="1">
    <citation type="submission" date="2014-11" db="EMBL/GenBank/DDBJ databases">
        <authorList>
            <person name="Otto D Thomas"/>
            <person name="Naeem Raeece"/>
        </authorList>
    </citation>
    <scope>NUCLEOTIDE SEQUENCE</scope>
</reference>
<protein>
    <submittedName>
        <fullName evidence="2">Uncharacterized protein</fullName>
    </submittedName>
</protein>